<dbReference type="Pfam" id="PF09425">
    <property type="entry name" value="Jas_motif"/>
    <property type="match status" value="1"/>
</dbReference>
<dbReference type="EMBL" id="PDCK01000042">
    <property type="protein sequence ID" value="PRQ39809.1"/>
    <property type="molecule type" value="Genomic_DNA"/>
</dbReference>
<name>A0A2P6R097_ROSCH</name>
<accession>A0A2P6R097</accession>
<sequence>MKLVLPLNSRSSHHFRAPHNSFFPPRHLRRSELLTILHFTNKLKPKPKTSQQPNMYTPAAATVELDFLGVGTTTIMDQHHHNQQRGGGGDTFSTALPKSPFQKFLERGRSFRGIQAREVIPNLLSSEVLKSVIEARKSVAAAPENSPQKPKAKPMTIFYGGSVSVFDVTPDKFESIVKLAMEEKFKAAGAADQPLDPKQQQLVNVEDPLNEELPIARAKSLQRFLEKRKQRLNTVSPYGCHTTNY</sequence>
<evidence type="ECO:0000259" key="3">
    <source>
        <dbReference type="PROSITE" id="PS51320"/>
    </source>
</evidence>
<gene>
    <name evidence="4" type="ORF">RchiOBHm_Chr4g0429271</name>
</gene>
<dbReference type="SMART" id="SM00979">
    <property type="entry name" value="TIFY"/>
    <property type="match status" value="1"/>
</dbReference>
<dbReference type="PROSITE" id="PS51320">
    <property type="entry name" value="TIFY"/>
    <property type="match status" value="1"/>
</dbReference>
<dbReference type="GO" id="GO:2000022">
    <property type="term" value="P:regulation of jasmonic acid mediated signaling pathway"/>
    <property type="evidence" value="ECO:0007669"/>
    <property type="project" value="UniProtKB-UniRule"/>
</dbReference>
<dbReference type="PANTHER" id="PTHR33077">
    <property type="entry name" value="PROTEIN TIFY 4A-RELATED-RELATED"/>
    <property type="match status" value="1"/>
</dbReference>
<evidence type="ECO:0000313" key="5">
    <source>
        <dbReference type="Proteomes" id="UP000238479"/>
    </source>
</evidence>
<evidence type="ECO:0000256" key="2">
    <source>
        <dbReference type="RuleBase" id="RU369065"/>
    </source>
</evidence>
<evidence type="ECO:0000313" key="4">
    <source>
        <dbReference type="EMBL" id="PRQ39809.1"/>
    </source>
</evidence>
<dbReference type="InterPro" id="IPR018467">
    <property type="entry name" value="CCT_CS"/>
</dbReference>
<dbReference type="InterPro" id="IPR040390">
    <property type="entry name" value="TIFY/JAZ"/>
</dbReference>
<dbReference type="GO" id="GO:0009611">
    <property type="term" value="P:response to wounding"/>
    <property type="evidence" value="ECO:0007669"/>
    <property type="project" value="UniProtKB-UniRule"/>
</dbReference>
<keyword evidence="2" id="KW-0539">Nucleus</keyword>
<dbReference type="Pfam" id="PF06200">
    <property type="entry name" value="tify"/>
    <property type="match status" value="1"/>
</dbReference>
<keyword evidence="5" id="KW-1185">Reference proteome</keyword>
<organism evidence="4 5">
    <name type="scientific">Rosa chinensis</name>
    <name type="common">China rose</name>
    <dbReference type="NCBI Taxonomy" id="74649"/>
    <lineage>
        <taxon>Eukaryota</taxon>
        <taxon>Viridiplantae</taxon>
        <taxon>Streptophyta</taxon>
        <taxon>Embryophyta</taxon>
        <taxon>Tracheophyta</taxon>
        <taxon>Spermatophyta</taxon>
        <taxon>Magnoliopsida</taxon>
        <taxon>eudicotyledons</taxon>
        <taxon>Gunneridae</taxon>
        <taxon>Pentapetalae</taxon>
        <taxon>rosids</taxon>
        <taxon>fabids</taxon>
        <taxon>Rosales</taxon>
        <taxon>Rosaceae</taxon>
        <taxon>Rosoideae</taxon>
        <taxon>Rosoideae incertae sedis</taxon>
        <taxon>Rosa</taxon>
    </lineage>
</organism>
<dbReference type="OrthoDB" id="1914366at2759"/>
<comment type="similarity">
    <text evidence="1 2">Belongs to the TIFY/JAZ family.</text>
</comment>
<comment type="subcellular location">
    <subcellularLocation>
        <location evidence="2">Nucleus</location>
    </subcellularLocation>
</comment>
<feature type="domain" description="Tify" evidence="3">
    <location>
        <begin position="148"/>
        <end position="182"/>
    </location>
</feature>
<dbReference type="Proteomes" id="UP000238479">
    <property type="component" value="Chromosome 4"/>
</dbReference>
<comment type="caution">
    <text evidence="4">The sequence shown here is derived from an EMBL/GenBank/DDBJ whole genome shotgun (WGS) entry which is preliminary data.</text>
</comment>
<dbReference type="PANTHER" id="PTHR33077:SF5">
    <property type="entry name" value="PROTEIN TIFY 9"/>
    <property type="match status" value="1"/>
</dbReference>
<dbReference type="STRING" id="74649.A0A2P6R097"/>
<dbReference type="GO" id="GO:0005634">
    <property type="term" value="C:nucleus"/>
    <property type="evidence" value="ECO:0007669"/>
    <property type="project" value="UniProtKB-SubCell"/>
</dbReference>
<dbReference type="AlphaFoldDB" id="A0A2P6R097"/>
<comment type="function">
    <text evidence="2">Repressor of jasmonate responses.</text>
</comment>
<proteinExistence type="inferred from homology"/>
<reference evidence="4 5" key="1">
    <citation type="journal article" date="2018" name="Nat. Genet.">
        <title>The Rosa genome provides new insights in the design of modern roses.</title>
        <authorList>
            <person name="Bendahmane M."/>
        </authorList>
    </citation>
    <scope>NUCLEOTIDE SEQUENCE [LARGE SCALE GENOMIC DNA]</scope>
    <source>
        <strain evidence="5">cv. Old Blush</strain>
    </source>
</reference>
<dbReference type="InterPro" id="IPR010399">
    <property type="entry name" value="Tify_dom"/>
</dbReference>
<evidence type="ECO:0000256" key="1">
    <source>
        <dbReference type="ARBA" id="ARBA00008614"/>
    </source>
</evidence>
<comment type="domain">
    <text evidence="2">The jas domain is required for interaction with COI1.</text>
</comment>
<dbReference type="GO" id="GO:0031347">
    <property type="term" value="P:regulation of defense response"/>
    <property type="evidence" value="ECO:0007669"/>
    <property type="project" value="UniProtKB-UniRule"/>
</dbReference>
<keyword evidence="2" id="KW-1184">Jasmonic acid signaling pathway</keyword>
<protein>
    <recommendedName>
        <fullName evidence="2">Protein TIFY</fullName>
    </recommendedName>
    <alternativeName>
        <fullName evidence="2">Jasmonate ZIM domain-containing protein</fullName>
    </alternativeName>
</protein>
<dbReference type="Gramene" id="PRQ39809">
    <property type="protein sequence ID" value="PRQ39809"/>
    <property type="gene ID" value="RchiOBHm_Chr4g0429271"/>
</dbReference>